<keyword evidence="1 3" id="KW-0807">Transducer</keyword>
<dbReference type="Pfam" id="PF00015">
    <property type="entry name" value="MCPsignal"/>
    <property type="match status" value="1"/>
</dbReference>
<gene>
    <name evidence="8" type="ORF">rosag_10810</name>
</gene>
<dbReference type="GO" id="GO:0007165">
    <property type="term" value="P:signal transduction"/>
    <property type="evidence" value="ECO:0007669"/>
    <property type="project" value="UniProtKB-KW"/>
</dbReference>
<evidence type="ECO:0000256" key="2">
    <source>
        <dbReference type="ARBA" id="ARBA00029447"/>
    </source>
</evidence>
<dbReference type="Proteomes" id="UP001161325">
    <property type="component" value="Unassembled WGS sequence"/>
</dbReference>
<dbReference type="InterPro" id="IPR004089">
    <property type="entry name" value="MCPsignal_dom"/>
</dbReference>
<evidence type="ECO:0000256" key="4">
    <source>
        <dbReference type="SAM" id="MobiDB-lite"/>
    </source>
</evidence>
<dbReference type="GO" id="GO:0016020">
    <property type="term" value="C:membrane"/>
    <property type="evidence" value="ECO:0007669"/>
    <property type="project" value="InterPro"/>
</dbReference>
<dbReference type="PROSITE" id="PS50885">
    <property type="entry name" value="HAMP"/>
    <property type="match status" value="1"/>
</dbReference>
<feature type="region of interest" description="Disordered" evidence="4">
    <location>
        <begin position="1"/>
        <end position="36"/>
    </location>
</feature>
<feature type="domain" description="HAMP" evidence="7">
    <location>
        <begin position="214"/>
        <end position="266"/>
    </location>
</feature>
<evidence type="ECO:0000259" key="7">
    <source>
        <dbReference type="PROSITE" id="PS50885"/>
    </source>
</evidence>
<dbReference type="PROSITE" id="PS50111">
    <property type="entry name" value="CHEMOTAXIS_TRANSDUC_2"/>
    <property type="match status" value="1"/>
</dbReference>
<reference evidence="8" key="1">
    <citation type="submission" date="2022-08" db="EMBL/GenBank/DDBJ databases">
        <title>Draft genome sequencing of Roseisolibacter agri AW1220.</title>
        <authorList>
            <person name="Tobiishi Y."/>
            <person name="Tonouchi A."/>
        </authorList>
    </citation>
    <scope>NUCLEOTIDE SEQUENCE</scope>
    <source>
        <strain evidence="8">AW1220</strain>
    </source>
</reference>
<evidence type="ECO:0008006" key="10">
    <source>
        <dbReference type="Google" id="ProtNLM"/>
    </source>
</evidence>
<evidence type="ECO:0000256" key="1">
    <source>
        <dbReference type="ARBA" id="ARBA00023224"/>
    </source>
</evidence>
<dbReference type="AlphaFoldDB" id="A0AA37V9M4"/>
<proteinExistence type="inferred from homology"/>
<protein>
    <recommendedName>
        <fullName evidence="10">Methyl-accepting chemotaxis protein</fullName>
    </recommendedName>
</protein>
<comment type="caution">
    <text evidence="8">The sequence shown here is derived from an EMBL/GenBank/DDBJ whole genome shotgun (WGS) entry which is preliminary data.</text>
</comment>
<dbReference type="Gene3D" id="1.10.287.950">
    <property type="entry name" value="Methyl-accepting chemotaxis protein"/>
    <property type="match status" value="1"/>
</dbReference>
<evidence type="ECO:0000313" key="9">
    <source>
        <dbReference type="Proteomes" id="UP001161325"/>
    </source>
</evidence>
<organism evidence="8 9">
    <name type="scientific">Roseisolibacter agri</name>
    <dbReference type="NCBI Taxonomy" id="2014610"/>
    <lineage>
        <taxon>Bacteria</taxon>
        <taxon>Pseudomonadati</taxon>
        <taxon>Gemmatimonadota</taxon>
        <taxon>Gemmatimonadia</taxon>
        <taxon>Gemmatimonadales</taxon>
        <taxon>Gemmatimonadaceae</taxon>
        <taxon>Roseisolibacter</taxon>
    </lineage>
</organism>
<keyword evidence="5" id="KW-0472">Membrane</keyword>
<dbReference type="PANTHER" id="PTHR32089:SF112">
    <property type="entry name" value="LYSOZYME-LIKE PROTEIN-RELATED"/>
    <property type="match status" value="1"/>
</dbReference>
<dbReference type="PANTHER" id="PTHR32089">
    <property type="entry name" value="METHYL-ACCEPTING CHEMOTAXIS PROTEIN MCPB"/>
    <property type="match status" value="1"/>
</dbReference>
<keyword evidence="5" id="KW-1133">Transmembrane helix</keyword>
<keyword evidence="5" id="KW-0812">Transmembrane</keyword>
<name>A0AA37V9M4_9BACT</name>
<feature type="domain" description="Methyl-accepting transducer" evidence="6">
    <location>
        <begin position="271"/>
        <end position="521"/>
    </location>
</feature>
<dbReference type="SMART" id="SM00283">
    <property type="entry name" value="MA"/>
    <property type="match status" value="1"/>
</dbReference>
<evidence type="ECO:0000256" key="5">
    <source>
        <dbReference type="SAM" id="Phobius"/>
    </source>
</evidence>
<keyword evidence="9" id="KW-1185">Reference proteome</keyword>
<accession>A0AA37V9M4</accession>
<dbReference type="EMBL" id="BRXS01000002">
    <property type="protein sequence ID" value="GLC24568.1"/>
    <property type="molecule type" value="Genomic_DNA"/>
</dbReference>
<feature type="transmembrane region" description="Helical" evidence="5">
    <location>
        <begin position="162"/>
        <end position="182"/>
    </location>
</feature>
<comment type="similarity">
    <text evidence="2">Belongs to the methyl-accepting chemotaxis (MCP) protein family.</text>
</comment>
<dbReference type="InterPro" id="IPR003660">
    <property type="entry name" value="HAMP_dom"/>
</dbReference>
<dbReference type="RefSeq" id="WP_284349015.1">
    <property type="nucleotide sequence ID" value="NZ_BRXS01000002.1"/>
</dbReference>
<dbReference type="SMART" id="SM00304">
    <property type="entry name" value="HAMP"/>
    <property type="match status" value="2"/>
</dbReference>
<dbReference type="Pfam" id="PF00672">
    <property type="entry name" value="HAMP"/>
    <property type="match status" value="1"/>
</dbReference>
<evidence type="ECO:0000259" key="6">
    <source>
        <dbReference type="PROSITE" id="PS50111"/>
    </source>
</evidence>
<dbReference type="SUPFAM" id="SSF58104">
    <property type="entry name" value="Methyl-accepting chemotaxis protein (MCP) signaling domain"/>
    <property type="match status" value="1"/>
</dbReference>
<feature type="transmembrane region" description="Helical" evidence="5">
    <location>
        <begin position="61"/>
        <end position="80"/>
    </location>
</feature>
<feature type="transmembrane region" description="Helical" evidence="5">
    <location>
        <begin position="86"/>
        <end position="108"/>
    </location>
</feature>
<dbReference type="CDD" id="cd06225">
    <property type="entry name" value="HAMP"/>
    <property type="match status" value="1"/>
</dbReference>
<sequence length="572" mass="58503">MSAPALARPTHDDGVQTSGAPHLASPLTSPDAPHRDADGALAAEARVKDVLTFRLGARRRVRCAVLMGIALGAARVAGITDASPTLMVTLFSATMAVSLAAELLARALSRREGAWRPWLQPTFAIVDALLISGSVVVFGAPAMALLYMVAIVPYSFDRGRSIGWVATLASVAGFLGASWAHAQLFPASAPSATAVLAAAALLLAVALQIVPLPARLIRRVRATRTAMARAEHGDLSARAAARHHDELGFLELGYNRMLDELVGLLETVRAEAAQVVAAAGALDHASAGLARGGETARGETEAMASALEGQRHEVGEAARRAAQAADAAARLQLRAADAADEARALAAAAGTGRDAVADAAQTLVEVGARVRDSAASVAVLVEASARVGTLVATMQRLARQTNRVALNASIEAARAGDAGREFAIVADAMRRLAEESAQAARAAGSSVGRVRDEIDTVARLLAANEQAVRDVGEVASGAVDAFERVEAGVARIDTVTSDASSLALAQGGALRDLAAAVESAGRVADDAAARARGAAQAMRRQGASIDEVARTARGLGALAARLRAAASGRSAR</sequence>
<feature type="transmembrane region" description="Helical" evidence="5">
    <location>
        <begin position="129"/>
        <end position="156"/>
    </location>
</feature>
<evidence type="ECO:0000313" key="8">
    <source>
        <dbReference type="EMBL" id="GLC24568.1"/>
    </source>
</evidence>
<feature type="transmembrane region" description="Helical" evidence="5">
    <location>
        <begin position="194"/>
        <end position="214"/>
    </location>
</feature>
<evidence type="ECO:0000256" key="3">
    <source>
        <dbReference type="PROSITE-ProRule" id="PRU00284"/>
    </source>
</evidence>